<dbReference type="EMBL" id="BGZK01001436">
    <property type="protein sequence ID" value="GBP79891.1"/>
    <property type="molecule type" value="Genomic_DNA"/>
</dbReference>
<proteinExistence type="predicted"/>
<protein>
    <submittedName>
        <fullName evidence="1">Uncharacterized protein</fullName>
    </submittedName>
</protein>
<name>A0A4C1YTS5_EUMVA</name>
<evidence type="ECO:0000313" key="1">
    <source>
        <dbReference type="EMBL" id="GBP79891.1"/>
    </source>
</evidence>
<keyword evidence="2" id="KW-1185">Reference proteome</keyword>
<sequence length="230" mass="25348">MSDFQGLMMKPEDISSLQTRPRNSFTTRSCAPPRLAFHWLASRKDLHAPALSLSLLAFASGRVRSFDIGTLLLFPKDAQTKTFKISSCFYPSQKNERPQFNFLCTLRHFSVTESRAGIKQTNALGTPQKSKPTPCAHEASVTPRTAAAGFTRAINKSFQLRCRFPQFGGTASCDTLVQRTGFVGKVTHTHNDVHARKERAHTATMTRRLSECAFKSGRRAPVAAASTLGA</sequence>
<dbReference type="Proteomes" id="UP000299102">
    <property type="component" value="Unassembled WGS sequence"/>
</dbReference>
<comment type="caution">
    <text evidence="1">The sequence shown here is derived from an EMBL/GenBank/DDBJ whole genome shotgun (WGS) entry which is preliminary data.</text>
</comment>
<gene>
    <name evidence="1" type="ORF">EVAR_103473_1</name>
</gene>
<organism evidence="1 2">
    <name type="scientific">Eumeta variegata</name>
    <name type="common">Bagworm moth</name>
    <name type="synonym">Eumeta japonica</name>
    <dbReference type="NCBI Taxonomy" id="151549"/>
    <lineage>
        <taxon>Eukaryota</taxon>
        <taxon>Metazoa</taxon>
        <taxon>Ecdysozoa</taxon>
        <taxon>Arthropoda</taxon>
        <taxon>Hexapoda</taxon>
        <taxon>Insecta</taxon>
        <taxon>Pterygota</taxon>
        <taxon>Neoptera</taxon>
        <taxon>Endopterygota</taxon>
        <taxon>Lepidoptera</taxon>
        <taxon>Glossata</taxon>
        <taxon>Ditrysia</taxon>
        <taxon>Tineoidea</taxon>
        <taxon>Psychidae</taxon>
        <taxon>Oiketicinae</taxon>
        <taxon>Eumeta</taxon>
    </lineage>
</organism>
<accession>A0A4C1YTS5</accession>
<evidence type="ECO:0000313" key="2">
    <source>
        <dbReference type="Proteomes" id="UP000299102"/>
    </source>
</evidence>
<dbReference type="AlphaFoldDB" id="A0A4C1YTS5"/>
<reference evidence="1 2" key="1">
    <citation type="journal article" date="2019" name="Commun. Biol.">
        <title>The bagworm genome reveals a unique fibroin gene that provides high tensile strength.</title>
        <authorList>
            <person name="Kono N."/>
            <person name="Nakamura H."/>
            <person name="Ohtoshi R."/>
            <person name="Tomita M."/>
            <person name="Numata K."/>
            <person name="Arakawa K."/>
        </authorList>
    </citation>
    <scope>NUCLEOTIDE SEQUENCE [LARGE SCALE GENOMIC DNA]</scope>
</reference>